<protein>
    <recommendedName>
        <fullName evidence="15">Otopetrin-2</fullName>
    </recommendedName>
</protein>
<gene>
    <name evidence="13" type="ORF">GDO81_012627</name>
</gene>
<dbReference type="Proteomes" id="UP000824782">
    <property type="component" value="Unassembled WGS sequence"/>
</dbReference>
<keyword evidence="6" id="KW-0375">Hydrogen ion transport</keyword>
<feature type="compositionally biased region" description="Polar residues" evidence="11">
    <location>
        <begin position="443"/>
        <end position="454"/>
    </location>
</feature>
<dbReference type="AlphaFoldDB" id="A0AAV7AVX8"/>
<dbReference type="InterPro" id="IPR004878">
    <property type="entry name" value="Otopetrin"/>
</dbReference>
<organism evidence="13 14">
    <name type="scientific">Engystomops pustulosus</name>
    <name type="common">Tungara frog</name>
    <name type="synonym">Physalaemus pustulosus</name>
    <dbReference type="NCBI Taxonomy" id="76066"/>
    <lineage>
        <taxon>Eukaryota</taxon>
        <taxon>Metazoa</taxon>
        <taxon>Chordata</taxon>
        <taxon>Craniata</taxon>
        <taxon>Vertebrata</taxon>
        <taxon>Euteleostomi</taxon>
        <taxon>Amphibia</taxon>
        <taxon>Batrachia</taxon>
        <taxon>Anura</taxon>
        <taxon>Neobatrachia</taxon>
        <taxon>Hyloidea</taxon>
        <taxon>Leptodactylidae</taxon>
        <taxon>Leiuperinae</taxon>
        <taxon>Engystomops</taxon>
    </lineage>
</organism>
<evidence type="ECO:0000256" key="9">
    <source>
        <dbReference type="ARBA" id="ARBA00023136"/>
    </source>
</evidence>
<evidence type="ECO:0000256" key="3">
    <source>
        <dbReference type="ARBA" id="ARBA00022448"/>
    </source>
</evidence>
<feature type="compositionally biased region" description="Basic and acidic residues" evidence="11">
    <location>
        <begin position="455"/>
        <end position="468"/>
    </location>
</feature>
<dbReference type="PANTHER" id="PTHR21522:SF69">
    <property type="entry name" value="PROTON CHANNEL OTOP2"/>
    <property type="match status" value="1"/>
</dbReference>
<evidence type="ECO:0000256" key="10">
    <source>
        <dbReference type="ARBA" id="ARBA00023303"/>
    </source>
</evidence>
<dbReference type="GO" id="GO:0015252">
    <property type="term" value="F:proton channel activity"/>
    <property type="evidence" value="ECO:0007669"/>
    <property type="project" value="InterPro"/>
</dbReference>
<keyword evidence="7 12" id="KW-1133">Transmembrane helix</keyword>
<comment type="subcellular location">
    <subcellularLocation>
        <location evidence="1">Cell membrane</location>
        <topology evidence="1">Multi-pass membrane protein</topology>
    </subcellularLocation>
</comment>
<feature type="transmembrane region" description="Helical" evidence="12">
    <location>
        <begin position="502"/>
        <end position="521"/>
    </location>
</feature>
<feature type="transmembrane region" description="Helical" evidence="12">
    <location>
        <begin position="375"/>
        <end position="393"/>
    </location>
</feature>
<evidence type="ECO:0000313" key="14">
    <source>
        <dbReference type="Proteomes" id="UP000824782"/>
    </source>
</evidence>
<comment type="similarity">
    <text evidence="2">Belongs to the otopetrin family.</text>
</comment>
<dbReference type="PANTHER" id="PTHR21522">
    <property type="entry name" value="PROTON CHANNEL OTOP"/>
    <property type="match status" value="1"/>
</dbReference>
<feature type="transmembrane region" description="Helical" evidence="12">
    <location>
        <begin position="533"/>
        <end position="553"/>
    </location>
</feature>
<evidence type="ECO:0000256" key="1">
    <source>
        <dbReference type="ARBA" id="ARBA00004651"/>
    </source>
</evidence>
<dbReference type="Pfam" id="PF03189">
    <property type="entry name" value="Otopetrin"/>
    <property type="match status" value="3"/>
</dbReference>
<feature type="transmembrane region" description="Helical" evidence="12">
    <location>
        <begin position="294"/>
        <end position="314"/>
    </location>
</feature>
<evidence type="ECO:0000256" key="5">
    <source>
        <dbReference type="ARBA" id="ARBA00022692"/>
    </source>
</evidence>
<feature type="transmembrane region" description="Helical" evidence="12">
    <location>
        <begin position="35"/>
        <end position="56"/>
    </location>
</feature>
<evidence type="ECO:0000256" key="11">
    <source>
        <dbReference type="SAM" id="MobiDB-lite"/>
    </source>
</evidence>
<dbReference type="EMBL" id="WNYA01000006">
    <property type="protein sequence ID" value="KAG8564910.1"/>
    <property type="molecule type" value="Genomic_DNA"/>
</dbReference>
<dbReference type="GO" id="GO:0005886">
    <property type="term" value="C:plasma membrane"/>
    <property type="evidence" value="ECO:0007669"/>
    <property type="project" value="UniProtKB-SubCell"/>
</dbReference>
<name>A0AAV7AVX8_ENGPU</name>
<feature type="transmembrane region" description="Helical" evidence="12">
    <location>
        <begin position="173"/>
        <end position="194"/>
    </location>
</feature>
<evidence type="ECO:0000256" key="4">
    <source>
        <dbReference type="ARBA" id="ARBA00022475"/>
    </source>
</evidence>
<keyword evidence="10" id="KW-0407">Ion channel</keyword>
<feature type="transmembrane region" description="Helical" evidence="12">
    <location>
        <begin position="399"/>
        <end position="417"/>
    </location>
</feature>
<comment type="caution">
    <text evidence="13">The sequence shown here is derived from an EMBL/GenBank/DDBJ whole genome shotgun (WGS) entry which is preliminary data.</text>
</comment>
<evidence type="ECO:0000256" key="8">
    <source>
        <dbReference type="ARBA" id="ARBA00023065"/>
    </source>
</evidence>
<feature type="transmembrane region" description="Helical" evidence="12">
    <location>
        <begin position="334"/>
        <end position="355"/>
    </location>
</feature>
<accession>A0AAV7AVX8</accession>
<evidence type="ECO:0000313" key="13">
    <source>
        <dbReference type="EMBL" id="KAG8564910.1"/>
    </source>
</evidence>
<feature type="transmembrane region" description="Helical" evidence="12">
    <location>
        <begin position="110"/>
        <end position="130"/>
    </location>
</feature>
<evidence type="ECO:0000256" key="12">
    <source>
        <dbReference type="SAM" id="Phobius"/>
    </source>
</evidence>
<feature type="transmembrane region" description="Helical" evidence="12">
    <location>
        <begin position="255"/>
        <end position="273"/>
    </location>
</feature>
<keyword evidence="4" id="KW-1003">Cell membrane</keyword>
<keyword evidence="5 12" id="KW-0812">Transmembrane</keyword>
<evidence type="ECO:0000256" key="2">
    <source>
        <dbReference type="ARBA" id="ARBA00006513"/>
    </source>
</evidence>
<keyword evidence="3" id="KW-0813">Transport</keyword>
<feature type="transmembrane region" description="Helical" evidence="12">
    <location>
        <begin position="142"/>
        <end position="161"/>
    </location>
</feature>
<proteinExistence type="inferred from homology"/>
<keyword evidence="9 12" id="KW-0472">Membrane</keyword>
<evidence type="ECO:0000256" key="7">
    <source>
        <dbReference type="ARBA" id="ARBA00022989"/>
    </source>
</evidence>
<sequence>MVMNIDLHTLSDQLEDHKPVKQFRQNDDWKKGGRLLSGLVGSNVLLFSGALATCVFTEDVDIYEFDFLIVLSIMMVICVVWMVFQMYFTWKHKNAILFKDCQAGPIWMRVGIILFGVGTLVMASLKIVYAAEHSGCVRPMHIIQPIIQVIFVVVQTCFLWISCKHCVQIYLNATRCFLMVLLSVNLTIWIVAVAEESSQQTLELQWYLQGNRSEDNSSNGEHGDMFPSTDENSCGCNSRCIGHSDVFAYLYPFNIEYNLFAAAMIYIMWKNVGRQIDENASHSHGIGPGVRQHIPLLGLVAGLAVLIVGLVMFVMYEVGRDTNHSHWLSLRTFYIFHVVSLVLMCLANIVGIIIFRLDKRNMCNEKNPSRTLDVALLLGATLGQYAISYYSIIAMVSTQPFSVLCGLTLGYSALMIIQHTIQNAFIVEGLHRLPPNVLFRPPSYSSSNPSGQLETKQDPTHDMERRESLTGGPNYSRRMTRRETLTAHIKSHLKKRKTMKDVYLFLFLSNLIFWIMPAFGARIRFDNGLEVTFYGFSIWAIITNICLPFGIFYRMHAAATLLELYSMS</sequence>
<evidence type="ECO:0008006" key="15">
    <source>
        <dbReference type="Google" id="ProtNLM"/>
    </source>
</evidence>
<evidence type="ECO:0000256" key="6">
    <source>
        <dbReference type="ARBA" id="ARBA00022781"/>
    </source>
</evidence>
<keyword evidence="14" id="KW-1185">Reference proteome</keyword>
<keyword evidence="8" id="KW-0406">Ion transport</keyword>
<feature type="region of interest" description="Disordered" evidence="11">
    <location>
        <begin position="441"/>
        <end position="476"/>
    </location>
</feature>
<reference evidence="13" key="1">
    <citation type="thesis" date="2020" institute="ProQuest LLC" country="789 East Eisenhower Parkway, Ann Arbor, MI, USA">
        <title>Comparative Genomics and Chromosome Evolution.</title>
        <authorList>
            <person name="Mudd A.B."/>
        </authorList>
    </citation>
    <scope>NUCLEOTIDE SEQUENCE</scope>
    <source>
        <strain evidence="13">237g6f4</strain>
        <tissue evidence="13">Blood</tissue>
    </source>
</reference>
<feature type="transmembrane region" description="Helical" evidence="12">
    <location>
        <begin position="68"/>
        <end position="90"/>
    </location>
</feature>